<organism evidence="2 3">
    <name type="scientific">Rothia aeria F0184</name>
    <dbReference type="NCBI Taxonomy" id="888019"/>
    <lineage>
        <taxon>Bacteria</taxon>
        <taxon>Bacillati</taxon>
        <taxon>Actinomycetota</taxon>
        <taxon>Actinomycetes</taxon>
        <taxon>Micrococcales</taxon>
        <taxon>Micrococcaceae</taxon>
        <taxon>Rothia</taxon>
    </lineage>
</organism>
<gene>
    <name evidence="2" type="ORF">HMPREF0742_00415</name>
</gene>
<evidence type="ECO:0000313" key="3">
    <source>
        <dbReference type="Proteomes" id="UP000017174"/>
    </source>
</evidence>
<name>U7V7H1_9MICC</name>
<evidence type="ECO:0000313" key="2">
    <source>
        <dbReference type="EMBL" id="ERT67510.1"/>
    </source>
</evidence>
<dbReference type="AlphaFoldDB" id="U7V7H1"/>
<reference evidence="2 3" key="1">
    <citation type="submission" date="2013-08" db="EMBL/GenBank/DDBJ databases">
        <authorList>
            <person name="Weinstock G."/>
            <person name="Sodergren E."/>
            <person name="Wylie T."/>
            <person name="Fulton L."/>
            <person name="Fulton R."/>
            <person name="Fronick C."/>
            <person name="O'Laughlin M."/>
            <person name="Godfrey J."/>
            <person name="Miner T."/>
            <person name="Herter B."/>
            <person name="Appelbaum E."/>
            <person name="Cordes M."/>
            <person name="Lek S."/>
            <person name="Wollam A."/>
            <person name="Pepin K.H."/>
            <person name="Palsikar V.B."/>
            <person name="Mitreva M."/>
            <person name="Wilson R.K."/>
        </authorList>
    </citation>
    <scope>NUCLEOTIDE SEQUENCE [LARGE SCALE GENOMIC DNA]</scope>
    <source>
        <strain evidence="2 3">F0184</strain>
    </source>
</reference>
<proteinExistence type="predicted"/>
<keyword evidence="1" id="KW-1133">Transmembrane helix</keyword>
<sequence length="51" mass="5687">MLGGEFFGDGWWGCSGGVWWGFDGHWGLSGWVWFLGVIVPCGVMVFWFRGG</sequence>
<dbReference type="HOGENOM" id="CLU_3103400_0_0_11"/>
<feature type="transmembrane region" description="Helical" evidence="1">
    <location>
        <begin position="30"/>
        <end position="48"/>
    </location>
</feature>
<evidence type="ECO:0000256" key="1">
    <source>
        <dbReference type="SAM" id="Phobius"/>
    </source>
</evidence>
<protein>
    <submittedName>
        <fullName evidence="2">Uncharacterized protein</fullName>
    </submittedName>
</protein>
<keyword evidence="1" id="KW-0812">Transmembrane</keyword>
<keyword evidence="1" id="KW-0472">Membrane</keyword>
<dbReference type="Proteomes" id="UP000017174">
    <property type="component" value="Unassembled WGS sequence"/>
</dbReference>
<dbReference type="EMBL" id="AXZG01000010">
    <property type="protein sequence ID" value="ERT67510.1"/>
    <property type="molecule type" value="Genomic_DNA"/>
</dbReference>
<accession>U7V7H1</accession>
<comment type="caution">
    <text evidence="2">The sequence shown here is derived from an EMBL/GenBank/DDBJ whole genome shotgun (WGS) entry which is preliminary data.</text>
</comment>